<dbReference type="PANTHER" id="PTHR19932:SF10">
    <property type="entry name" value="WD REPEAT AND HMG-BOX DNA-BINDING PROTEIN 1"/>
    <property type="match status" value="1"/>
</dbReference>
<dbReference type="Gene3D" id="2.130.10.10">
    <property type="entry name" value="YVTN repeat-like/Quinoprotein amine dehydrogenase"/>
    <property type="match status" value="1"/>
</dbReference>
<dbReference type="PANTHER" id="PTHR19932">
    <property type="entry name" value="WD REPEAT AND HMG-BOX DNA BINDING PROTEIN"/>
    <property type="match status" value="1"/>
</dbReference>
<evidence type="ECO:0008006" key="13">
    <source>
        <dbReference type="Google" id="ProtNLM"/>
    </source>
</evidence>
<dbReference type="Pfam" id="PF24817">
    <property type="entry name" value="WD40_WDHD1_1st"/>
    <property type="match status" value="1"/>
</dbReference>
<feature type="compositionally biased region" description="Polar residues" evidence="6">
    <location>
        <begin position="810"/>
        <end position="830"/>
    </location>
</feature>
<keyword evidence="4" id="KW-0539">Nucleus</keyword>
<sequence>MLSLVSAHSIAGLTDVCYTKDGSHFLTCGQDGDIHVFDTKTDQTEHIRCADQCFCLAVHEYHIFLGTNRNELEVRSYPHGDSLPSLAHFTQPVSALCLSNSSLFIGTKDFKVVMINLNDDSNKLKYFDGHQAPILSLNVYQDKRWIVTSCCDGSVRIFNIDKQNLIKQLNIITKSNDIETATSLVKVDWDKNDQMLAIPVKNTIHFYETEKWTRKKTYENDSIDQVINLISYSPCQTLFVIAYVNGQLSIINRLTFHICMNYSSKDAVCSLSWNPTQQYQFTCSTMAGEYAHVDICEYIPKSTIISLDKEESQVEKMRTISEDDENESISNDNDEEKEIIPKWFERATSIISEKKSVEIQESFQSTSTSKFLESRYLIWNNIGAITCYNQQIQISFHDVSYHHSITIDNKTDKYNLADLSLSSIILASSETGKFLCLLYQSWDSNMRQWTLNTENNENIESVNLCEDFIIIGTSQRLIRLISLSGIQQRIIRLQGPIISITSYQNQLWIIHHSTQGLPKEQAMSYVYIDIDNDYYLTGPLPLTPKTKLIWIGFSDSGKCFYLEKSGYLTMLRRTKTNQFEPLLISNLKQEAEKNKITNYWLLGINDFDGKLQLRVIELRGQSYPELVPWPIVSIISIPLSLYEINTEKSQLESDYLKIKLFNNSIDNDEYINNERQSLIKMFALSCKSNREYRAFEICQLMDSIALQLAIKYATKSGKLTLAQKIIDDLIEQNNKDEEQKEKHTNKTNISSSNNSSISSSTISFSSSFEELKQTRSKVEITNVPFNNPFRKKKLTNSTNETSTNDELSQWKPSINKSRLPSSNKTIPQSDVNVETTTTITENEENSSSGKRKIDETENNNEDTTKNKRNRLQQFACNR</sequence>
<organism evidence="11 12">
    <name type="scientific">Rotaria sordida</name>
    <dbReference type="NCBI Taxonomy" id="392033"/>
    <lineage>
        <taxon>Eukaryota</taxon>
        <taxon>Metazoa</taxon>
        <taxon>Spiralia</taxon>
        <taxon>Gnathifera</taxon>
        <taxon>Rotifera</taxon>
        <taxon>Eurotatoria</taxon>
        <taxon>Bdelloidea</taxon>
        <taxon>Philodinida</taxon>
        <taxon>Philodinidae</taxon>
        <taxon>Rotaria</taxon>
    </lineage>
</organism>
<feature type="domain" description="WDHD1/CFT4 helical bundle" evidence="8">
    <location>
        <begin position="667"/>
        <end position="726"/>
    </location>
</feature>
<evidence type="ECO:0000256" key="2">
    <source>
        <dbReference type="ARBA" id="ARBA00022574"/>
    </source>
</evidence>
<dbReference type="EMBL" id="CAJNOL010002109">
    <property type="protein sequence ID" value="CAF1462888.1"/>
    <property type="molecule type" value="Genomic_DNA"/>
</dbReference>
<evidence type="ECO:0000256" key="3">
    <source>
        <dbReference type="ARBA" id="ARBA00022737"/>
    </source>
</evidence>
<evidence type="ECO:0000313" key="10">
    <source>
        <dbReference type="EMBL" id="CAF1192683.1"/>
    </source>
</evidence>
<dbReference type="GO" id="GO:0043596">
    <property type="term" value="C:nuclear replication fork"/>
    <property type="evidence" value="ECO:0007669"/>
    <property type="project" value="TreeGrafter"/>
</dbReference>
<dbReference type="InterPro" id="IPR057646">
    <property type="entry name" value="WD40_WDHD1_1st"/>
</dbReference>
<evidence type="ECO:0000259" key="9">
    <source>
        <dbReference type="Pfam" id="PF24817"/>
    </source>
</evidence>
<dbReference type="InterPro" id="IPR001680">
    <property type="entry name" value="WD40_rpt"/>
</dbReference>
<feature type="compositionally biased region" description="Low complexity" evidence="6">
    <location>
        <begin position="831"/>
        <end position="848"/>
    </location>
</feature>
<dbReference type="PROSITE" id="PS50082">
    <property type="entry name" value="WD_REPEATS_2"/>
    <property type="match status" value="1"/>
</dbReference>
<feature type="compositionally biased region" description="Low complexity" evidence="6">
    <location>
        <begin position="795"/>
        <end position="807"/>
    </location>
</feature>
<evidence type="ECO:0000256" key="6">
    <source>
        <dbReference type="SAM" id="MobiDB-lite"/>
    </source>
</evidence>
<dbReference type="SUPFAM" id="SSF50978">
    <property type="entry name" value="WD40 repeat-like"/>
    <property type="match status" value="2"/>
</dbReference>
<dbReference type="EMBL" id="CAJNOH010001229">
    <property type="protein sequence ID" value="CAF1192683.1"/>
    <property type="molecule type" value="Genomic_DNA"/>
</dbReference>
<protein>
    <recommendedName>
        <fullName evidence="13">Minichromosome loss protein Mcl1 middle region domain-containing protein</fullName>
    </recommendedName>
</protein>
<proteinExistence type="predicted"/>
<comment type="subcellular location">
    <subcellularLocation>
        <location evidence="1">Nucleus</location>
    </subcellularLocation>
</comment>
<evidence type="ECO:0000256" key="4">
    <source>
        <dbReference type="ARBA" id="ARBA00023242"/>
    </source>
</evidence>
<reference evidence="11" key="1">
    <citation type="submission" date="2021-02" db="EMBL/GenBank/DDBJ databases">
        <authorList>
            <person name="Nowell W R."/>
        </authorList>
    </citation>
    <scope>NUCLEOTIDE SEQUENCE</scope>
</reference>
<evidence type="ECO:0000313" key="11">
    <source>
        <dbReference type="EMBL" id="CAF1462888.1"/>
    </source>
</evidence>
<comment type="caution">
    <text evidence="11">The sequence shown here is derived from an EMBL/GenBank/DDBJ whole genome shotgun (WGS) entry which is preliminary data.</text>
</comment>
<dbReference type="GO" id="GO:0003682">
    <property type="term" value="F:chromatin binding"/>
    <property type="evidence" value="ECO:0007669"/>
    <property type="project" value="TreeGrafter"/>
</dbReference>
<evidence type="ECO:0000259" key="8">
    <source>
        <dbReference type="Pfam" id="PF20946"/>
    </source>
</evidence>
<dbReference type="Proteomes" id="UP000663870">
    <property type="component" value="Unassembled WGS sequence"/>
</dbReference>
<dbReference type="Pfam" id="PF12341">
    <property type="entry name" value="Mcl1_mid"/>
    <property type="match status" value="1"/>
</dbReference>
<dbReference type="InterPro" id="IPR015943">
    <property type="entry name" value="WD40/YVTN_repeat-like_dom_sf"/>
</dbReference>
<dbReference type="GO" id="GO:0006281">
    <property type="term" value="P:DNA repair"/>
    <property type="evidence" value="ECO:0007669"/>
    <property type="project" value="TreeGrafter"/>
</dbReference>
<dbReference type="Proteomes" id="UP000663854">
    <property type="component" value="Unassembled WGS sequence"/>
</dbReference>
<dbReference type="InterPro" id="IPR022100">
    <property type="entry name" value="WDHD1/CFT4_beta-prop_2nd"/>
</dbReference>
<keyword evidence="2 5" id="KW-0853">WD repeat</keyword>
<keyword evidence="3" id="KW-0677">Repeat</keyword>
<feature type="domain" description="WDHD1/CFT4 second beta-propeller" evidence="7">
    <location>
        <begin position="362"/>
        <end position="637"/>
    </location>
</feature>
<dbReference type="GO" id="GO:0000278">
    <property type="term" value="P:mitotic cell cycle"/>
    <property type="evidence" value="ECO:0007669"/>
    <property type="project" value="TreeGrafter"/>
</dbReference>
<dbReference type="GO" id="GO:0006261">
    <property type="term" value="P:DNA-templated DNA replication"/>
    <property type="evidence" value="ECO:0007669"/>
    <property type="project" value="TreeGrafter"/>
</dbReference>
<dbReference type="AlphaFoldDB" id="A0A815QH82"/>
<evidence type="ECO:0000313" key="12">
    <source>
        <dbReference type="Proteomes" id="UP000663870"/>
    </source>
</evidence>
<feature type="domain" description="WDHD1 first WD40" evidence="9">
    <location>
        <begin position="8"/>
        <end position="289"/>
    </location>
</feature>
<dbReference type="Pfam" id="PF20946">
    <property type="entry name" value="Ctf4_C"/>
    <property type="match status" value="1"/>
</dbReference>
<evidence type="ECO:0000256" key="5">
    <source>
        <dbReference type="PROSITE-ProRule" id="PRU00221"/>
    </source>
</evidence>
<accession>A0A815QH82</accession>
<feature type="repeat" description="WD" evidence="5">
    <location>
        <begin position="127"/>
        <end position="168"/>
    </location>
</feature>
<evidence type="ECO:0000256" key="1">
    <source>
        <dbReference type="ARBA" id="ARBA00004123"/>
    </source>
</evidence>
<name>A0A815QH82_9BILA</name>
<dbReference type="InterPro" id="IPR048591">
    <property type="entry name" value="WDHD1/CFT4_hel"/>
</dbReference>
<keyword evidence="12" id="KW-1185">Reference proteome</keyword>
<evidence type="ECO:0000259" key="7">
    <source>
        <dbReference type="Pfam" id="PF12341"/>
    </source>
</evidence>
<dbReference type="SMART" id="SM00320">
    <property type="entry name" value="WD40"/>
    <property type="match status" value="4"/>
</dbReference>
<feature type="region of interest" description="Disordered" evidence="6">
    <location>
        <begin position="736"/>
        <end position="760"/>
    </location>
</feature>
<feature type="compositionally biased region" description="Low complexity" evidence="6">
    <location>
        <begin position="747"/>
        <end position="760"/>
    </location>
</feature>
<feature type="region of interest" description="Disordered" evidence="6">
    <location>
        <begin position="787"/>
        <end position="878"/>
    </location>
</feature>
<dbReference type="InterPro" id="IPR036322">
    <property type="entry name" value="WD40_repeat_dom_sf"/>
</dbReference>
<gene>
    <name evidence="11" type="ORF">JXQ802_LOCUS38274</name>
    <name evidence="10" type="ORF">PYM288_LOCUS24432</name>
</gene>